<feature type="region of interest" description="Disordered" evidence="9">
    <location>
        <begin position="1633"/>
        <end position="1663"/>
    </location>
</feature>
<feature type="compositionally biased region" description="Basic and acidic residues" evidence="9">
    <location>
        <begin position="1816"/>
        <end position="1832"/>
    </location>
</feature>
<feature type="region of interest" description="Disordered" evidence="9">
    <location>
        <begin position="4140"/>
        <end position="4283"/>
    </location>
</feature>
<feature type="compositionally biased region" description="Acidic residues" evidence="9">
    <location>
        <begin position="4155"/>
        <end position="4164"/>
    </location>
</feature>
<feature type="compositionally biased region" description="Basic and acidic residues" evidence="9">
    <location>
        <begin position="4920"/>
        <end position="4938"/>
    </location>
</feature>
<feature type="compositionally biased region" description="Polar residues" evidence="9">
    <location>
        <begin position="5657"/>
        <end position="5669"/>
    </location>
</feature>
<name>A0A6J8F5W7_LEIDO</name>
<feature type="compositionally biased region" description="Gly residues" evidence="9">
    <location>
        <begin position="1884"/>
        <end position="1893"/>
    </location>
</feature>
<feature type="region of interest" description="Disordered" evidence="9">
    <location>
        <begin position="2094"/>
        <end position="2140"/>
    </location>
</feature>
<dbReference type="PROSITE" id="PS50237">
    <property type="entry name" value="HECT"/>
    <property type="match status" value="1"/>
</dbReference>
<feature type="active site" description="Glycyl thioester intermediate" evidence="7">
    <location>
        <position position="6234"/>
    </location>
</feature>
<evidence type="ECO:0000256" key="2">
    <source>
        <dbReference type="ARBA" id="ARBA00004906"/>
    </source>
</evidence>
<dbReference type="Pfam" id="PF03107">
    <property type="entry name" value="C1_2"/>
    <property type="match status" value="1"/>
</dbReference>
<feature type="compositionally biased region" description="Polar residues" evidence="9">
    <location>
        <begin position="3508"/>
        <end position="3522"/>
    </location>
</feature>
<feature type="region of interest" description="Disordered" evidence="9">
    <location>
        <begin position="5127"/>
        <end position="5165"/>
    </location>
</feature>
<dbReference type="GO" id="GO:0006511">
    <property type="term" value="P:ubiquitin-dependent protein catabolic process"/>
    <property type="evidence" value="ECO:0007669"/>
    <property type="project" value="TreeGrafter"/>
</dbReference>
<feature type="region of interest" description="Disordered" evidence="9">
    <location>
        <begin position="4301"/>
        <end position="4459"/>
    </location>
</feature>
<dbReference type="CDD" id="cd00078">
    <property type="entry name" value="HECTc"/>
    <property type="match status" value="1"/>
</dbReference>
<feature type="compositionally biased region" description="Basic residues" evidence="9">
    <location>
        <begin position="3622"/>
        <end position="3631"/>
    </location>
</feature>
<dbReference type="FunFam" id="3.30.2410.10:FF:000021">
    <property type="entry name" value="Putative ubiquitin-protein ligase"/>
    <property type="match status" value="1"/>
</dbReference>
<feature type="region of interest" description="Disordered" evidence="9">
    <location>
        <begin position="5639"/>
        <end position="5669"/>
    </location>
</feature>
<dbReference type="GO" id="GO:0005737">
    <property type="term" value="C:cytoplasm"/>
    <property type="evidence" value="ECO:0007669"/>
    <property type="project" value="TreeGrafter"/>
</dbReference>
<accession>A0A6J8F5W7</accession>
<dbReference type="EMBL" id="LR812627">
    <property type="protein sequence ID" value="CAC5427546.1"/>
    <property type="molecule type" value="Genomic_DNA"/>
</dbReference>
<gene>
    <name evidence="11" type="ORF">LDHU3_07.0360</name>
</gene>
<dbReference type="Gene3D" id="3.30.2410.10">
    <property type="entry name" value="Hect, E3 ligase catalytic domain"/>
    <property type="match status" value="1"/>
</dbReference>
<dbReference type="GO" id="GO:0000209">
    <property type="term" value="P:protein polyubiquitination"/>
    <property type="evidence" value="ECO:0007669"/>
    <property type="project" value="TreeGrafter"/>
</dbReference>
<feature type="compositionally biased region" description="Basic residues" evidence="9">
    <location>
        <begin position="2098"/>
        <end position="2109"/>
    </location>
</feature>
<feature type="compositionally biased region" description="Low complexity" evidence="9">
    <location>
        <begin position="867"/>
        <end position="904"/>
    </location>
</feature>
<evidence type="ECO:0000256" key="4">
    <source>
        <dbReference type="ARBA" id="ARBA00022679"/>
    </source>
</evidence>
<feature type="region of interest" description="Disordered" evidence="9">
    <location>
        <begin position="4746"/>
        <end position="4791"/>
    </location>
</feature>
<feature type="compositionally biased region" description="Low complexity" evidence="9">
    <location>
        <begin position="4610"/>
        <end position="4641"/>
    </location>
</feature>
<feature type="compositionally biased region" description="Basic and acidic residues" evidence="9">
    <location>
        <begin position="2972"/>
        <end position="2986"/>
    </location>
</feature>
<feature type="region of interest" description="Disordered" evidence="9">
    <location>
        <begin position="1880"/>
        <end position="1901"/>
    </location>
</feature>
<keyword evidence="4" id="KW-0808">Transferase</keyword>
<feature type="region of interest" description="Disordered" evidence="9">
    <location>
        <begin position="2325"/>
        <end position="2349"/>
    </location>
</feature>
<feature type="compositionally biased region" description="Polar residues" evidence="9">
    <location>
        <begin position="4594"/>
        <end position="4606"/>
    </location>
</feature>
<feature type="compositionally biased region" description="Low complexity" evidence="9">
    <location>
        <begin position="355"/>
        <end position="375"/>
    </location>
</feature>
<dbReference type="SMART" id="SM00119">
    <property type="entry name" value="HECTc"/>
    <property type="match status" value="1"/>
</dbReference>
<feature type="compositionally biased region" description="Low complexity" evidence="9">
    <location>
        <begin position="417"/>
        <end position="439"/>
    </location>
</feature>
<keyword evidence="11" id="KW-0436">Ligase</keyword>
<dbReference type="GO" id="GO:0016874">
    <property type="term" value="F:ligase activity"/>
    <property type="evidence" value="ECO:0007669"/>
    <property type="project" value="UniProtKB-KW"/>
</dbReference>
<feature type="compositionally biased region" description="Polar residues" evidence="9">
    <location>
        <begin position="3466"/>
        <end position="3477"/>
    </location>
</feature>
<feature type="compositionally biased region" description="Gly residues" evidence="9">
    <location>
        <begin position="1754"/>
        <end position="1763"/>
    </location>
</feature>
<feature type="region of interest" description="Disordered" evidence="9">
    <location>
        <begin position="4920"/>
        <end position="4946"/>
    </location>
</feature>
<feature type="compositionally biased region" description="Polar residues" evidence="9">
    <location>
        <begin position="3026"/>
        <end position="3035"/>
    </location>
</feature>
<evidence type="ECO:0000256" key="8">
    <source>
        <dbReference type="SAM" id="Coils"/>
    </source>
</evidence>
<dbReference type="GO" id="GO:0061630">
    <property type="term" value="F:ubiquitin protein ligase activity"/>
    <property type="evidence" value="ECO:0007669"/>
    <property type="project" value="UniProtKB-EC"/>
</dbReference>
<dbReference type="PANTHER" id="PTHR11254">
    <property type="entry name" value="HECT DOMAIN UBIQUITIN-PROTEIN LIGASE"/>
    <property type="match status" value="1"/>
</dbReference>
<feature type="compositionally biased region" description="Basic and acidic residues" evidence="9">
    <location>
        <begin position="974"/>
        <end position="984"/>
    </location>
</feature>
<feature type="compositionally biased region" description="Polar residues" evidence="9">
    <location>
        <begin position="1350"/>
        <end position="1359"/>
    </location>
</feature>
<dbReference type="InterPro" id="IPR000569">
    <property type="entry name" value="HECT_dom"/>
</dbReference>
<evidence type="ECO:0000313" key="12">
    <source>
        <dbReference type="Proteomes" id="UP000601710"/>
    </source>
</evidence>
<sequence length="6267" mass="671080">MDPQLLVHLFDTFGADGQNGQLPWGISASDSIALEAQGDGIRFESNGREWRVLQVGTAEDEMNLPPYRGDTQLRDAARVLPPVCFAPLVSRYTRLLRDPRWEVRHVPRMMEAMLNDRVLFHLMDTSPLAPLSDSRVSAMTRWWGVMGKPVLRYENNTGRPLMSLIDGYGSPPSASSDAAEGRQGAGKEARQHQASGSRDEHCSSAREEQIGDTADSAAAATATSSRMSLEEVRQGYRDIKTVLTLIAATSAPYRCSRPPNASVSGCTARLVFCKDPSTIYLGLLLNSALRGLPRKVLCSMSVFRLIAEGWGRSPSFADILRASWEEYSDIVRDIRALLGLPDPTTETPSPPSPVASPSSFSCMSASSGASAAALSRQQPQYHRRGRRRQLPPMHLPSQHSDSGEQGRHSLLQHLGQSTAGASSPGAGVGPSTGVSSSAAIVPHTSLRQTRTTAGGRMQAVELGIPIQSSNGGGGVNEEARQSTGNNTGDVNDFVSALLGNALHSLNGLQLRRNTANGVGAARGIMGAAGAGSSSGETDAPLGSHPGVNGSEHSSVPFKTEDANAICHESMLECAQTPELLLWWARCRLLAYQLLDNPSRVSVESTGALEYFREVWACTPLIREILEDDQEALLVASLSSPRLSTDERESEEIEAERASKKARLGALQERARRMYAALVGAVADLSKFWFSIRVAQSTVNAVASSAPETNTVWSIINATVPSRRRFQREEFSTYAEHWQYALLVDDYVTQPMCFRVSTRGRTMVTQLLHILAEYPTFYPALVARTLAMLNRREMIVAELNERLVNAVARCLRFYLPPMPPVLAVPPVQAAPTSVSACNATVAGTAETPMALRVSSAAVADVASASTDGTAAATPVTVARAPPTGAGASQRSWSSPEDSSHSSFSSEHAEDRADGDVVSGSGAAAQSTTAPSTSGGDGDASTRGGIDYEALVVVRATSEPGVDWEQRGNGDGGGDCGRHVHNEKSSTDASSRRRIREEVAKMPVITVKAYDAILTCLDVLRMLVRNGHISVNPMNLLFTVPTATTASAAASASLPASVDQQAGSRAGTGGAVGSDAAVHSPVDASAASTSAGPLYEASLPKSQCDLYTLLHQLVYQTRYGPLASAALRLFSACVHYNVRDMVPLFAERGLLNTVLAIARRPRLFSEDVATAAAPLRFALDMVEENGVPNIARRKLPLESSTSSSSSAPSPLLIAHPSPELLVRYVPAEDAYVNAVAVRMVLPEFVEAMTVHKATHRVFSKHTEWITALTQSLTVTPAMSAASLLDIEALLDESAEACSKHEADDIYRSEDAVIDEDEGGCQVPCDAPLSPSESPASVAHHADPVQQQQQQQGDYHSPQQGRQHGLLRCRSSAAYARLLQDLKTARRRPLGAFPVPAAHSSTSSTDSVASNVRHNERRPPQPIGGASHSADASAPIDVVLTRMVELHRLHLKREEVSYKTLQGAVKEMQRMLTEVLQPSPLITSRFAPALRAELSLLSQRTHEFAQAVRAGATHPHPFFGSTADGDEVTVAGQSVVAGSTSGSGAGPRTRADYLHLLVQAIEVCRTLNNFFAFFSALDWDGHQRRYRLSRRSAEQQASQQELAMVLESTVRDFHLAVNQLWSLMGSHAPLQLRGTDAAEASGSTTAAEDKERQAAQDEPDATDRRGHTLLTRARLGNPLQVYEQGNADGASSLLSYIQATIGSYLHARIFGDYLRSAPPSTRMEATLKSTVQCILHFSSRDFISAPEVVLTRDSGTEGSGGGGGGEAMTDAEGAMSKTMRRRCLKAMKRVLEGPGSEAQRHSSNDSLHQPPNRAGETAGEGRGDDVDVHDGAQHSAHEAAAVERVYYHTSESPCKDVISSVLRPLSVGDGVFLRQLLEAWRVSTSGSSGGGGGSNGPGRRDSEATPWRSVFSEVIEFVVDALVVRASYTADDVTGLLRSLQAGTQHSSVSTGILSLYDRNAEAGATIAPVTPAALPAAMRGRSGSEEETSAVASMDASDQILQSMLQDGRSLLNEPSTAWMTAEAWVQATTSTVGVAAAAAGNEPSPIPSSAAEVPQQADAGPVACAEAAAAGGAASAEALPHAAFSIVVPSVLANPHARGGGRHGGRRRSHGGISRGADSEDSVDSSTTLSSSLPTLTPPTALATDAVGDAAAVEGLAGSADGVGSGGSGLGGGDGAAASAAAAAQAGAAPLTTPLFAPINAAKALQQWLFLSLFTGRRAVDQPTRNFFYLSPYRRDGHARPALPLNVTGLLRTIRNDLQAAFEDAVRGASADAGNVGPTPSDGVEDESTRQLHPSRTRAKQRNSHDSDDEEASIAADLQERLHMFRPQPRHENRAGATAGNGDGGGGHAALSSARVHTACEWFDLDPRELAAVNLPNCVNVEVCLREINFVAARRVLWELAVLGAVCTGGSGAAPEFESTPLHDMLSRAAQFMILLSRLVFAGDAESAKRASAAAGGGSFTPATAAAAASLSPAAAALKDQLQRCLVYMAVLLMNFLEGCDARTRGRHCTHVESLLYCVLDVWPKLPGFPMVPHVYVAAMEAVAQLKPETLSRMSFQALAREWRDGAAKPASAATTAAATFSTDTSPRLPSPQPREREGTAAGDDDDEEGWGSDVQRSSAEEARTTIAGDGSRRFNQSPWARAGLLNNGRVGAPSPRSGPMQDRFGQYVTRLQQSRRSQLGAPLSVAHEWGRALPWVCDVAAGRIFPLDTLSETGHRLLRKRACRALWGMWTGTNAAEQQYVVAYMLNRVLSNVRENVVLLEYVGVLLTQLRGVVLVEALALTPLPRAIVKVVRQAIEEVTAEQHEEEARQQALSGTSAGAAAVAQREFRQRRRRYYARTQMTLHGQLVSFLSVFQNVRSDAPLVADALARTTATAPHVQAMGAQCSYFDATRNTFCWNGHQCHRQHVVPVNGQRGRDGEEHRFGLNTFGPGTQRALDEVLSVLEHHGFPCPLAMPATATAARGASSAAEAASEEKEAEVAEAEGRAAVRPHGSSAASDPTQSTGQPQAHQPSQRVVRVPLSAGTADPNTAPSRPQNAYEVERRTWQDDRPRRERPSTRGYVPAAAHGNRGDEGSNSNRDGASAEAGERALPSQAALVTADAMGPENYQRLLRGEGLPWLPLSARPAPSSSSLQQLRGGLSGPRDLDYGGDDMDEEAQGVFTHLTGAFGGSRRERSPLRHRLLNPLTSADFRADPLRRSIIPHCALFGRDVCEEVVRMAFDFMAARLRDEAADKADAEAAEREQQQQQGSTGCVSLSALSGNIRSLDGVLSTSPQFPSSPVASPVSTAALPFSGVLPASAAASVTTAKVVAARLTLPRVEVVECAVDEVMVHFLLTCFSTYYTTCMHLVRTHRPAGLPALPAATYTAAGRSTAPASSRDASADVTSGCADSLSVLCAYITHIDPPNREKAMLLSGLLLTDMLRLEEDVWQHMVTVLRTTVQVHRKGRRLTDKAYAALSAHNLRLTRASANTPVEPSSPSREEGRATAATARKSFSHRKPRLQTHVCVPSANSAPHQVPSSQLADSAEQEELHADGGAAGAANNGDAEAAIAVHHYLIPISIFLANLEPYIIRHPIAFYHAFRRYCEVRWVRAATGEMPAAWLGVWVRPRPPTAGATAAESRGHSPRAARRPRCGAASTPSRDFVERVQCLVQHLARSVDAGQGRATHGASMLAVVVQLPGVCEALLSPNFEVPVPAMYAELLTSTAGVRRTPVSSAEALAATAAVSGEGEGGPATSVANGDRSAPAVSRRPPVIAVPPFLALALYFCSALGEAGRSSSGGGIGGVSGHITGSVDFATAIFAHDPIAVSEVVVRTLGCLVAAVEVSAVGTAPVAEASSQAVVGADNHNTVGSDRDRNEEAVAASTRDGLAEAAALAAASAAPSPAKESEPAARQQQVEAKDRVHCAKKTLTRCLHDVLCFLERGSPQPATAALPARQRATQQRMGVSSAVQESFLRFFDHLGRLGLLDLLFRVCLLQSCEHGRDATSLLQLLAHQLLALGEFKLAEMLSPSQKRYAAQLKDMQQQQQHRLPRGLSRTGLWMSQGGAPASLRRPYPGLHGPELANTLDWPPSQLRGAAEPPGLRHAFDHLEALLARDTLRSGGDGAVHVADNVLEITSSLAGEHGMGADVPDANALHAFLTFEEEQEEGDVEGNGNESGDDDDDDGADSGIGFGERAGHDGAAARPVAPNGVEGTDTWPPMHPLRRAGGMRSVHNNSGGNEEEPNASAQGSVQQRRSPPQVLSSPPAMVGAAVPSMPEGPQQASLVPAHDDVVRGGLSDEEEHRHRRAVALATYEEAVIRSLRAEEAMERHRRRRHDDDDAEEAAEEDDDDEDYLSPDEEGDEEDDNALFADDMVDNGADMDEDGDVENLYRSQPEMSGFFVPSPLSSPRAAAGGGRQRGEDDGDDDDDSHAEEEHAGSDGDNGEDDDSTPDDDEDEEEETYEEDDDDNDDDDDASLYYDGAGHLLSGRDHLEDALLDMYSPEMAAGGGDSGALSHGLAQQTAGSLTYLNDDPVGRPAATATAMERAQSFAACAYRAILLAVRPLAAHNVVETETPPLPVLHAFEEEAPAASRHSGDGNDGSADLAYRLLAEVRQRSVGTTNDSGSPSPQHHPATLRVTTTVTPTSALQQPRRRLLSSTTLPSPFSAAAGAENTPSDQVMRRGRDSRSPLDVTAPSTRTQGAAAAESASLDATSPTTAGTSQRPAPEAGNTAGAAEVQTEPTTISEADTSIDVLTARILALFAAGDANARTTSSAESLPPQVSAERASATLEQPTNTAAATAATPAPAPPAAPEPWEGTLNPQFLIEMPEDVRSEILFDSMNLLRGADEREVRGQRSRLYPGFLNSMPEDAQRHAMEVEARWVRVTGADNNASELYQTLLLVDAETRRDLLLQCDLELLRSYPEVLREATELRAEVERAREEAEQAAQREQERRQHQREQAEQLQQQQQQASQRQSRLWMLGAWDTTRDARGSGATAAATAATVASGIRTSLPALRDMETVEGVMRVLFGSPTPLYEVVNHELFLARRLYRCEVVLQALEPPTSSFISHSMSLYPGRGAEVSAPGLMLSPLRDDDAMREVMTFNHRHGVHRGGNAMARRAPPRGAQMAAASGTAGVGHYHLPQFPSLQLPPSADLVASDSSVSPLSPPPHTLPSGGGGGFAAERSASGSHAAAAPSTSLAALSESMVPVQETVYHPLALPLPDVPEDVVARCIELLRLRATAPLALPCNLLTGISCLDQELQRFMQLLMSDTSTAVRIACQLLDLMAATPTSTAEDALPDSAAGFGRVATATTNARAAARASPSTLATPSSHFSRPLSASELAANRQFVKDATTLLVSLVKQNQAMVSAFFLLPDNTVDTATLKPLDAPLDAAEQRAVQHGLWNRLWRVARQHVHVPSFALALDKLLQQLLRCQRSMSTASEDNELASGADPNASEPLTETLIAHPRHPHRLRWTNIRLLSNYEDGGYVCNVCGVNPGFDYCFHCSSCQFDLCANCSRERLTLAEMQQRTRRAAALMLQNVPETVTSMMRLLRHPLCRSDVSMNVVHLMSFGLQECGARESVSLFSGDAAAAGSGGVGSATAVPPFLHSASGSLHSGTSSARVSPIQLLEQELVELADARVRALKAARDEFRQEVYAILHPRPSSNGHSAGVGVTASAPPRSQSDGDTNVSGLSGRHTWQQLSIPEGYVFDTDTVMALLVKLDIKNSEGDAIQLLFEPYVATMRSEPRAFTMLWRASQAYLLDVSTLLEHVAPKEVLPLPSCVSSILQTFCKYHLSESRLLGASSSARTLTDSRSSLAGETEHFLHASTKPSSVSDRAVRELAERPDAAQRMTAAGTRLSEEGLKSAEELQHRRLPRAVRMVLEENRTTLNTLLHWDGNLLKDSFAFLKYEPNLIDFNFKLTDFRRRLGSRRGPNILLRVNRQTCLLDSFKELQKVKSFGGQLHIRFHGEEGADAGGLTREWLQLLSEAIVDERYALFIHSQDSISFQPNPFSSVNPNHLEYFQFAGVVTGLAIAHNVPIDIHFTRAFYRHIIGHRPVFSDLQSFDPELYTNLNWIMENDVTDLGLTFAVNYDRFGSVEEAELEPNGQDTAVTNANKQQYVRLLCEFYMTKRTEDQLLRFLKGFYSVIPRREIQCFTEKELELVISGMPNIDVEDLRTHTVYEGYSSTSPQVRWFWEAVGSMSKEDLANLLQFTTGSSKVPHGGFGHLEGSNGRSLPFTISRWAVTKEDLLPQAHTCFNKIDLPVYTSAAVLKEKLMLAITYGSMGFTMV</sequence>
<dbReference type="Gene3D" id="3.30.2160.10">
    <property type="entry name" value="Hect, E3 ligase catalytic domain"/>
    <property type="match status" value="1"/>
</dbReference>
<feature type="region of interest" description="Disordered" evidence="9">
    <location>
        <begin position="1314"/>
        <end position="1361"/>
    </location>
</feature>
<feature type="compositionally biased region" description="Basic residues" evidence="9">
    <location>
        <begin position="2292"/>
        <end position="2301"/>
    </location>
</feature>
<feature type="region of interest" description="Disordered" evidence="9">
    <location>
        <begin position="2566"/>
        <end position="2637"/>
    </location>
</feature>
<feature type="region of interest" description="Disordered" evidence="9">
    <location>
        <begin position="4594"/>
        <end position="4725"/>
    </location>
</feature>
<dbReference type="VEuPathDB" id="TriTrypDB:LDHU3_07.0360"/>
<feature type="compositionally biased region" description="Acidic residues" evidence="9">
    <location>
        <begin position="4316"/>
        <end position="4364"/>
    </location>
</feature>
<feature type="region of interest" description="Disordered" evidence="9">
    <location>
        <begin position="3464"/>
        <end position="3538"/>
    </location>
</feature>
<dbReference type="SUPFAM" id="SSF57889">
    <property type="entry name" value="Cysteine-rich domain"/>
    <property type="match status" value="1"/>
</dbReference>
<feature type="coiled-coil region" evidence="8">
    <location>
        <begin position="642"/>
        <end position="669"/>
    </location>
</feature>
<evidence type="ECO:0000256" key="1">
    <source>
        <dbReference type="ARBA" id="ARBA00000885"/>
    </source>
</evidence>
<keyword evidence="8" id="KW-0175">Coiled coil</keyword>
<dbReference type="InterPro" id="IPR004146">
    <property type="entry name" value="DC1"/>
</dbReference>
<feature type="region of interest" description="Disordered" evidence="9">
    <location>
        <begin position="1389"/>
        <end position="1428"/>
    </location>
</feature>
<dbReference type="InterPro" id="IPR050409">
    <property type="entry name" value="E3_ubiq-protein_ligase"/>
</dbReference>
<feature type="region of interest" description="Disordered" evidence="9">
    <location>
        <begin position="3877"/>
        <end position="3896"/>
    </location>
</feature>
<feature type="compositionally biased region" description="Basic and acidic residues" evidence="9">
    <location>
        <begin position="3039"/>
        <end position="3056"/>
    </location>
</feature>
<feature type="coiled-coil region" evidence="8">
    <location>
        <begin position="5603"/>
        <end position="5631"/>
    </location>
</feature>
<feature type="compositionally biased region" description="Polar residues" evidence="9">
    <location>
        <begin position="4716"/>
        <end position="4725"/>
    </location>
</feature>
<proteinExistence type="predicted"/>
<keyword evidence="6 7" id="KW-0833">Ubl conjugation pathway</keyword>
<feature type="compositionally biased region" description="Low complexity" evidence="9">
    <location>
        <begin position="914"/>
        <end position="932"/>
    </location>
</feature>
<feature type="compositionally biased region" description="Basic and acidic residues" evidence="9">
    <location>
        <begin position="185"/>
        <end position="209"/>
    </location>
</feature>
<evidence type="ECO:0000259" key="10">
    <source>
        <dbReference type="PROSITE" id="PS50237"/>
    </source>
</evidence>
<evidence type="ECO:0000256" key="6">
    <source>
        <dbReference type="ARBA" id="ARBA00022786"/>
    </source>
</evidence>
<keyword evidence="5" id="KW-0677">Repeat</keyword>
<feature type="compositionally biased region" description="Low complexity" evidence="9">
    <location>
        <begin position="2123"/>
        <end position="2140"/>
    </location>
</feature>
<evidence type="ECO:0000256" key="3">
    <source>
        <dbReference type="ARBA" id="ARBA00012485"/>
    </source>
</evidence>
<feature type="region of interest" description="Disordered" evidence="9">
    <location>
        <begin position="465"/>
        <end position="486"/>
    </location>
</feature>
<feature type="compositionally biased region" description="Acidic residues" evidence="9">
    <location>
        <begin position="4399"/>
        <end position="4409"/>
    </location>
</feature>
<feature type="region of interest" description="Disordered" evidence="9">
    <location>
        <begin position="3611"/>
        <end position="3638"/>
    </location>
</feature>
<dbReference type="FunFam" id="3.30.2160.10:FF:000001">
    <property type="entry name" value="E3 ubiquitin-protein ligase NEDD4-like"/>
    <property type="match status" value="1"/>
</dbReference>
<dbReference type="EC" id="2.3.2.26" evidence="3"/>
<dbReference type="Gene3D" id="3.90.1750.10">
    <property type="entry name" value="Hect, E3 ligase catalytic domains"/>
    <property type="match status" value="1"/>
</dbReference>
<feature type="compositionally biased region" description="Low complexity" evidence="9">
    <location>
        <begin position="4771"/>
        <end position="4782"/>
    </location>
</feature>
<feature type="compositionally biased region" description="Basic and acidic residues" evidence="9">
    <location>
        <begin position="4656"/>
        <end position="4665"/>
    </location>
</feature>
<comment type="catalytic activity">
    <reaction evidence="1">
        <text>S-ubiquitinyl-[E2 ubiquitin-conjugating enzyme]-L-cysteine + [acceptor protein]-L-lysine = [E2 ubiquitin-conjugating enzyme]-L-cysteine + N(6)-ubiquitinyl-[acceptor protein]-L-lysine.</text>
        <dbReference type="EC" id="2.3.2.26"/>
    </reaction>
</comment>
<dbReference type="InterPro" id="IPR035983">
    <property type="entry name" value="Hect_E3_ubiquitin_ligase"/>
</dbReference>
<feature type="compositionally biased region" description="Low complexity" evidence="9">
    <location>
        <begin position="212"/>
        <end position="224"/>
    </location>
</feature>
<feature type="region of interest" description="Disordered" evidence="9">
    <location>
        <begin position="960"/>
        <end position="990"/>
    </location>
</feature>
<feature type="compositionally biased region" description="Basic and acidic residues" evidence="9">
    <location>
        <begin position="1644"/>
        <end position="1663"/>
    </location>
</feature>
<evidence type="ECO:0000256" key="7">
    <source>
        <dbReference type="PROSITE-ProRule" id="PRU00104"/>
    </source>
</evidence>
<organism evidence="11 12">
    <name type="scientific">Leishmania donovani</name>
    <dbReference type="NCBI Taxonomy" id="5661"/>
    <lineage>
        <taxon>Eukaryota</taxon>
        <taxon>Discoba</taxon>
        <taxon>Euglenozoa</taxon>
        <taxon>Kinetoplastea</taxon>
        <taxon>Metakinetoplastina</taxon>
        <taxon>Trypanosomatida</taxon>
        <taxon>Trypanosomatidae</taxon>
        <taxon>Leishmaniinae</taxon>
        <taxon>Leishmania</taxon>
    </lineage>
</organism>
<feature type="region of interest" description="Disordered" evidence="9">
    <location>
        <begin position="2268"/>
        <end position="2311"/>
    </location>
</feature>
<dbReference type="PANTHER" id="PTHR11254:SF67">
    <property type="entry name" value="E3 UBIQUITIN-PROTEIN LIGASE HUWE1"/>
    <property type="match status" value="1"/>
</dbReference>
<evidence type="ECO:0000313" key="11">
    <source>
        <dbReference type="EMBL" id="CAC5427546.1"/>
    </source>
</evidence>
<protein>
    <recommendedName>
        <fullName evidence="3">HECT-type E3 ubiquitin transferase</fullName>
        <ecNumber evidence="3">2.3.2.26</ecNumber>
    </recommendedName>
</protein>
<feature type="region of interest" description="Disordered" evidence="9">
    <location>
        <begin position="164"/>
        <end position="224"/>
    </location>
</feature>
<feature type="domain" description="HECT" evidence="10">
    <location>
        <begin position="5926"/>
        <end position="6267"/>
    </location>
</feature>
<feature type="region of interest" description="Disordered" evidence="9">
    <location>
        <begin position="1789"/>
        <end position="1832"/>
    </location>
</feature>
<feature type="region of interest" description="Disordered" evidence="9">
    <location>
        <begin position="1750"/>
        <end position="1772"/>
    </location>
</feature>
<reference evidence="11" key="1">
    <citation type="submission" date="2020-06" db="EMBL/GenBank/DDBJ databases">
        <authorList>
            <person name="Camacho E."/>
            <person name="Gonzalez-de la Fuente S."/>
            <person name="Rastrojo A."/>
            <person name="Peiro-Pastor R."/>
            <person name="Solana JC."/>
            <person name="Tabera L."/>
            <person name="Gamarro F."/>
            <person name="Carrasco-Ramiro F."/>
            <person name="Requena JM."/>
            <person name="Aguado B."/>
        </authorList>
    </citation>
    <scope>NUCLEOTIDE SEQUENCE</scope>
</reference>
<evidence type="ECO:0000256" key="9">
    <source>
        <dbReference type="SAM" id="MobiDB-lite"/>
    </source>
</evidence>
<feature type="compositionally biased region" description="Low complexity" evidence="9">
    <location>
        <begin position="2567"/>
        <end position="2585"/>
    </location>
</feature>
<feature type="compositionally biased region" description="Low complexity" evidence="9">
    <location>
        <begin position="4679"/>
        <end position="4691"/>
    </location>
</feature>
<feature type="region of interest" description="Disordered" evidence="9">
    <location>
        <begin position="867"/>
        <end position="942"/>
    </location>
</feature>
<feature type="compositionally biased region" description="Low complexity" evidence="9">
    <location>
        <begin position="5127"/>
        <end position="5141"/>
    </location>
</feature>
<feature type="compositionally biased region" description="Polar residues" evidence="9">
    <location>
        <begin position="2994"/>
        <end position="3013"/>
    </location>
</feature>
<feature type="compositionally biased region" description="Low complexity" evidence="9">
    <location>
        <begin position="1633"/>
        <end position="1643"/>
    </location>
</feature>
<feature type="region of interest" description="Disordered" evidence="9">
    <location>
        <begin position="2964"/>
        <end position="3090"/>
    </location>
</feature>
<feature type="compositionally biased region" description="Low complexity" evidence="9">
    <location>
        <begin position="1394"/>
        <end position="1407"/>
    </location>
</feature>
<feature type="region of interest" description="Disordered" evidence="9">
    <location>
        <begin position="5086"/>
        <end position="5108"/>
    </location>
</feature>
<dbReference type="InterPro" id="IPR046349">
    <property type="entry name" value="C1-like_sf"/>
</dbReference>
<feature type="compositionally biased region" description="Gly residues" evidence="9">
    <location>
        <begin position="2338"/>
        <end position="2347"/>
    </location>
</feature>
<feature type="compositionally biased region" description="Acidic residues" evidence="9">
    <location>
        <begin position="4419"/>
        <end position="4452"/>
    </location>
</feature>
<comment type="pathway">
    <text evidence="2">Protein modification; protein ubiquitination.</text>
</comment>
<evidence type="ECO:0000256" key="5">
    <source>
        <dbReference type="ARBA" id="ARBA00022737"/>
    </source>
</evidence>
<dbReference type="SUPFAM" id="SSF56204">
    <property type="entry name" value="Hect, E3 ligase catalytic domain"/>
    <property type="match status" value="1"/>
</dbReference>
<feature type="compositionally biased region" description="Polar residues" evidence="9">
    <location>
        <begin position="4223"/>
        <end position="4240"/>
    </location>
</feature>
<feature type="region of interest" description="Disordered" evidence="9">
    <location>
        <begin position="341"/>
        <end position="452"/>
    </location>
</feature>
<dbReference type="Pfam" id="PF00632">
    <property type="entry name" value="HECT"/>
    <property type="match status" value="1"/>
</dbReference>
<feature type="region of interest" description="Disordered" evidence="9">
    <location>
        <begin position="528"/>
        <end position="554"/>
    </location>
</feature>
<feature type="region of interest" description="Disordered" evidence="9">
    <location>
        <begin position="3723"/>
        <end position="3742"/>
    </location>
</feature>
<dbReference type="VEuPathDB" id="TriTrypDB:LdBPK_070440.1"/>
<dbReference type="Proteomes" id="UP000601710">
    <property type="component" value="Chromosome 7"/>
</dbReference>
<dbReference type="VEuPathDB" id="TriTrypDB:LdCL_070007900"/>